<dbReference type="GO" id="GO:0005654">
    <property type="term" value="C:nucleoplasm"/>
    <property type="evidence" value="ECO:0007669"/>
    <property type="project" value="TreeGrafter"/>
</dbReference>
<dbReference type="GO" id="GO:0000724">
    <property type="term" value="P:double-strand break repair via homologous recombination"/>
    <property type="evidence" value="ECO:0007669"/>
    <property type="project" value="TreeGrafter"/>
</dbReference>
<reference evidence="2" key="1">
    <citation type="submission" date="2018-11" db="EMBL/GenBank/DDBJ databases">
        <authorList>
            <person name="Alioto T."/>
            <person name="Alioto T."/>
        </authorList>
    </citation>
    <scope>NUCLEOTIDE SEQUENCE</scope>
</reference>
<dbReference type="PANTHER" id="PTHR34347:SF1">
    <property type="entry name" value="DNA REPAIR-SCAFFOLDING PROTEIN"/>
    <property type="match status" value="1"/>
</dbReference>
<evidence type="ECO:0000313" key="3">
    <source>
        <dbReference type="Proteomes" id="UP000596742"/>
    </source>
</evidence>
<dbReference type="InterPro" id="IPR028032">
    <property type="entry name" value="DUF4503"/>
</dbReference>
<dbReference type="OrthoDB" id="1914453at2759"/>
<keyword evidence="3" id="KW-1185">Reference proteome</keyword>
<dbReference type="GO" id="GO:0070202">
    <property type="term" value="P:regulation of establishment of protein localization to chromosome"/>
    <property type="evidence" value="ECO:0007669"/>
    <property type="project" value="TreeGrafter"/>
</dbReference>
<name>A0A8B6EAL1_MYTGA</name>
<evidence type="ECO:0000259" key="1">
    <source>
        <dbReference type="Pfam" id="PF14951"/>
    </source>
</evidence>
<gene>
    <name evidence="2" type="ORF">MGAL_10B062836</name>
</gene>
<proteinExistence type="predicted"/>
<dbReference type="AlphaFoldDB" id="A0A8B6EAL1"/>
<sequence length="242" mass="27209">MCEILMPDNSEHLYGEVIHNGEDSSYIFTGLKVLTRTTRDRDPALFSMIDTVWSGMTAIAVSEESEIASGSSISQRLPPGFCYSMVEHDDTDLKITEQAAVVTAFKTIQLVTLDDLKKSDLSSSTSVDFRYLLYITDDSLDHTDYRIIKVKDTCHIQQPIRGTIVTKDVLHSNGNLICDCYSQILPSSSFPKLGFELFTEDMIHHFSPPYLDKDFKLYDLCTVKAHCSDNPLVRQPNSPTAH</sequence>
<dbReference type="EMBL" id="UYJE01004893">
    <property type="protein sequence ID" value="VDI32282.1"/>
    <property type="molecule type" value="Genomic_DNA"/>
</dbReference>
<protein>
    <recommendedName>
        <fullName evidence="1">DUF4503 domain-containing protein</fullName>
    </recommendedName>
</protein>
<dbReference type="Proteomes" id="UP000596742">
    <property type="component" value="Unassembled WGS sequence"/>
</dbReference>
<feature type="domain" description="DUF4503" evidence="1">
    <location>
        <begin position="24"/>
        <end position="123"/>
    </location>
</feature>
<dbReference type="Pfam" id="PF14951">
    <property type="entry name" value="DUF4503"/>
    <property type="match status" value="1"/>
</dbReference>
<dbReference type="PANTHER" id="PTHR34347">
    <property type="entry name" value="DNA REPAIR-SCAFFOLDING PROTEIN SPIDR"/>
    <property type="match status" value="1"/>
</dbReference>
<dbReference type="InterPro" id="IPR053054">
    <property type="entry name" value="DNA_repair-scaffolding"/>
</dbReference>
<evidence type="ECO:0000313" key="2">
    <source>
        <dbReference type="EMBL" id="VDI32282.1"/>
    </source>
</evidence>
<dbReference type="GO" id="GO:0000228">
    <property type="term" value="C:nuclear chromosome"/>
    <property type="evidence" value="ECO:0007669"/>
    <property type="project" value="TreeGrafter"/>
</dbReference>
<comment type="caution">
    <text evidence="2">The sequence shown here is derived from an EMBL/GenBank/DDBJ whole genome shotgun (WGS) entry which is preliminary data.</text>
</comment>
<organism evidence="2 3">
    <name type="scientific">Mytilus galloprovincialis</name>
    <name type="common">Mediterranean mussel</name>
    <dbReference type="NCBI Taxonomy" id="29158"/>
    <lineage>
        <taxon>Eukaryota</taxon>
        <taxon>Metazoa</taxon>
        <taxon>Spiralia</taxon>
        <taxon>Lophotrochozoa</taxon>
        <taxon>Mollusca</taxon>
        <taxon>Bivalvia</taxon>
        <taxon>Autobranchia</taxon>
        <taxon>Pteriomorphia</taxon>
        <taxon>Mytilida</taxon>
        <taxon>Mytiloidea</taxon>
        <taxon>Mytilidae</taxon>
        <taxon>Mytilinae</taxon>
        <taxon>Mytilus</taxon>
    </lineage>
</organism>
<accession>A0A8B6EAL1</accession>